<dbReference type="InterPro" id="IPR022555">
    <property type="entry name" value="DUF2577"/>
</dbReference>
<dbReference type="EMBL" id="CP091430">
    <property type="protein sequence ID" value="UVI32093.1"/>
    <property type="molecule type" value="Genomic_DNA"/>
</dbReference>
<protein>
    <submittedName>
        <fullName evidence="1">DUF2577 domain-containing protein</fullName>
    </submittedName>
</protein>
<accession>A0ABY5SEY4</accession>
<sequence length="102" mass="11266">MSDTSWLIQFIRDQANRSATESIVLAEVISSQPLKIKVNNLVLSGEFLLVADYLLKDYQRQVSSGATPYTLKFEDTVNVGDQLAVINSNGIYIVIARVVTTS</sequence>
<proteinExistence type="predicted"/>
<keyword evidence="2" id="KW-1185">Reference proteome</keyword>
<reference evidence="1" key="1">
    <citation type="submission" date="2022-01" db="EMBL/GenBank/DDBJ databases">
        <title>Paenibacillus spongiae sp. nov., isolated from marine sponge.</title>
        <authorList>
            <person name="Li Z."/>
            <person name="Zhang M."/>
        </authorList>
    </citation>
    <scope>NUCLEOTIDE SEQUENCE</scope>
    <source>
        <strain evidence="1">PHS-Z3</strain>
    </source>
</reference>
<evidence type="ECO:0000313" key="1">
    <source>
        <dbReference type="EMBL" id="UVI32093.1"/>
    </source>
</evidence>
<name>A0ABY5SEY4_9BACL</name>
<dbReference type="RefSeq" id="WP_258388153.1">
    <property type="nucleotide sequence ID" value="NZ_CP091430.1"/>
</dbReference>
<organism evidence="1 2">
    <name type="scientific">Paenibacillus spongiae</name>
    <dbReference type="NCBI Taxonomy" id="2909671"/>
    <lineage>
        <taxon>Bacteria</taxon>
        <taxon>Bacillati</taxon>
        <taxon>Bacillota</taxon>
        <taxon>Bacilli</taxon>
        <taxon>Bacillales</taxon>
        <taxon>Paenibacillaceae</taxon>
        <taxon>Paenibacillus</taxon>
    </lineage>
</organism>
<dbReference type="Proteomes" id="UP001057877">
    <property type="component" value="Chromosome"/>
</dbReference>
<gene>
    <name evidence="1" type="ORF">L1F29_09850</name>
</gene>
<dbReference type="Pfam" id="PF10844">
    <property type="entry name" value="DUF2577"/>
    <property type="match status" value="1"/>
</dbReference>
<evidence type="ECO:0000313" key="2">
    <source>
        <dbReference type="Proteomes" id="UP001057877"/>
    </source>
</evidence>